<feature type="compositionally biased region" description="Polar residues" evidence="10">
    <location>
        <begin position="475"/>
        <end position="496"/>
    </location>
</feature>
<dbReference type="InterPro" id="IPR000961">
    <property type="entry name" value="AGC-kinase_C"/>
</dbReference>
<sequence>MGNSSGKPVNFADEVSLNHFRLLRVVGKGAFGKVRIVERKDTGLTFALKYIRKDEVVRQESVRNIIRERRMLEHLNHPFICNLRYSFQDIEYMYLVVDLMNGGDLRFHISRKTFTEEAVQFWIAELGIALKYIHKQGIIHRDVKPDNVLLDSEGHIHLADFVCTPKAPICEHDANMMQNVASDYTSHRLLTSKSGTLAYLAPEVYKGCGYGPGADWWSLGVLFYECIYNKRPFEGSTQTNLAAQITKASPNFPITAPAVSMPCLHAISSALEEDPAKRMGSAGFETFTDNPFFRPIDFEALERKEIEPVFVPSSEKTNFDATYDLEELLLEEAPLEARARRQKPREALKDDATEKEIKEEELHKMIEAQFTTFDYTRAAYDRYNEGGDINSPPPVTQNISPSTPASQTSDEFPKATLTRTSSKTQKRPASRSQPSSRSESPSNTASVPPVPSPQYPGSPQPSQNTSPVLPARSVLHNQSPSTNKAPLSPYQQSYNRPNRPGGIRKESQGGGMHVVLGETGSWSELAKQDATLPADAKLVEAHAKPTGMLGFLSRKKGRGHSPKPQERGILGKEGARVIISQG</sequence>
<dbReference type="PANTHER" id="PTHR24356">
    <property type="entry name" value="SERINE/THREONINE-PROTEIN KINASE"/>
    <property type="match status" value="1"/>
</dbReference>
<accession>A0A8A3PMW0</accession>
<keyword evidence="2" id="KW-0723">Serine/threonine-protein kinase</keyword>
<evidence type="ECO:0000256" key="2">
    <source>
        <dbReference type="ARBA" id="ARBA00022527"/>
    </source>
</evidence>
<dbReference type="Gene3D" id="1.10.510.10">
    <property type="entry name" value="Transferase(Phosphotransferase) domain 1"/>
    <property type="match status" value="1"/>
</dbReference>
<keyword evidence="14" id="KW-1185">Reference proteome</keyword>
<gene>
    <name evidence="13" type="ORF">DSL72_007385</name>
</gene>
<evidence type="ECO:0000256" key="6">
    <source>
        <dbReference type="ARBA" id="ARBA00022840"/>
    </source>
</evidence>
<dbReference type="GO" id="GO:0005524">
    <property type="term" value="F:ATP binding"/>
    <property type="evidence" value="ECO:0007669"/>
    <property type="project" value="UniProtKB-UniRule"/>
</dbReference>
<dbReference type="CDD" id="cd05578">
    <property type="entry name" value="STKc_Yank1"/>
    <property type="match status" value="1"/>
</dbReference>
<dbReference type="InterPro" id="IPR000719">
    <property type="entry name" value="Prot_kinase_dom"/>
</dbReference>
<evidence type="ECO:0000313" key="13">
    <source>
        <dbReference type="EMBL" id="QSZ36259.1"/>
    </source>
</evidence>
<dbReference type="EC" id="2.7.11.1" evidence="1"/>
<proteinExistence type="predicted"/>
<dbReference type="InterPro" id="IPR008271">
    <property type="entry name" value="Ser/Thr_kinase_AS"/>
</dbReference>
<dbReference type="PROSITE" id="PS00108">
    <property type="entry name" value="PROTEIN_KINASE_ST"/>
    <property type="match status" value="1"/>
</dbReference>
<name>A0A8A3PMW0_9HELO</name>
<dbReference type="Pfam" id="PF00069">
    <property type="entry name" value="Pkinase"/>
    <property type="match status" value="1"/>
</dbReference>
<evidence type="ECO:0000256" key="3">
    <source>
        <dbReference type="ARBA" id="ARBA00022679"/>
    </source>
</evidence>
<keyword evidence="3" id="KW-0808">Transferase</keyword>
<dbReference type="PANTHER" id="PTHR24356:SF422">
    <property type="entry name" value="PROTEIN KINASE DOMAIN-CONTAINING PROTEIN"/>
    <property type="match status" value="1"/>
</dbReference>
<dbReference type="PROSITE" id="PS00107">
    <property type="entry name" value="PROTEIN_KINASE_ATP"/>
    <property type="match status" value="1"/>
</dbReference>
<feature type="domain" description="AGC-kinase C-terminal" evidence="12">
    <location>
        <begin position="294"/>
        <end position="385"/>
    </location>
</feature>
<keyword evidence="5" id="KW-0418">Kinase</keyword>
<evidence type="ECO:0000256" key="1">
    <source>
        <dbReference type="ARBA" id="ARBA00012513"/>
    </source>
</evidence>
<evidence type="ECO:0000256" key="10">
    <source>
        <dbReference type="SAM" id="MobiDB-lite"/>
    </source>
</evidence>
<feature type="compositionally biased region" description="Pro residues" evidence="10">
    <location>
        <begin position="448"/>
        <end position="459"/>
    </location>
</feature>
<dbReference type="AlphaFoldDB" id="A0A8A3PMW0"/>
<feature type="compositionally biased region" description="Basic and acidic residues" evidence="10">
    <location>
        <begin position="563"/>
        <end position="573"/>
    </location>
</feature>
<dbReference type="Proteomes" id="UP000672032">
    <property type="component" value="Chromosome 6"/>
</dbReference>
<evidence type="ECO:0000256" key="5">
    <source>
        <dbReference type="ARBA" id="ARBA00022777"/>
    </source>
</evidence>
<dbReference type="InterPro" id="IPR050236">
    <property type="entry name" value="Ser_Thr_kinase_AGC"/>
</dbReference>
<comment type="catalytic activity">
    <reaction evidence="7">
        <text>L-threonyl-[protein] + ATP = O-phospho-L-threonyl-[protein] + ADP + H(+)</text>
        <dbReference type="Rhea" id="RHEA:46608"/>
        <dbReference type="Rhea" id="RHEA-COMP:11060"/>
        <dbReference type="Rhea" id="RHEA-COMP:11605"/>
        <dbReference type="ChEBI" id="CHEBI:15378"/>
        <dbReference type="ChEBI" id="CHEBI:30013"/>
        <dbReference type="ChEBI" id="CHEBI:30616"/>
        <dbReference type="ChEBI" id="CHEBI:61977"/>
        <dbReference type="ChEBI" id="CHEBI:456216"/>
        <dbReference type="EC" id="2.7.11.1"/>
    </reaction>
</comment>
<organism evidence="13 14">
    <name type="scientific">Monilinia vaccinii-corymbosi</name>
    <dbReference type="NCBI Taxonomy" id="61207"/>
    <lineage>
        <taxon>Eukaryota</taxon>
        <taxon>Fungi</taxon>
        <taxon>Dikarya</taxon>
        <taxon>Ascomycota</taxon>
        <taxon>Pezizomycotina</taxon>
        <taxon>Leotiomycetes</taxon>
        <taxon>Helotiales</taxon>
        <taxon>Sclerotiniaceae</taxon>
        <taxon>Monilinia</taxon>
    </lineage>
</organism>
<dbReference type="InterPro" id="IPR017441">
    <property type="entry name" value="Protein_kinase_ATP_BS"/>
</dbReference>
<dbReference type="GO" id="GO:0035556">
    <property type="term" value="P:intracellular signal transduction"/>
    <property type="evidence" value="ECO:0007669"/>
    <property type="project" value="TreeGrafter"/>
</dbReference>
<feature type="compositionally biased region" description="Polar residues" evidence="10">
    <location>
        <begin position="396"/>
        <end position="410"/>
    </location>
</feature>
<dbReference type="FunFam" id="3.30.200.20:FF:000354">
    <property type="entry name" value="AGC/YANK protein kinase"/>
    <property type="match status" value="1"/>
</dbReference>
<feature type="compositionally biased region" description="Low complexity" evidence="10">
    <location>
        <begin position="430"/>
        <end position="442"/>
    </location>
</feature>
<dbReference type="PROSITE" id="PS51285">
    <property type="entry name" value="AGC_KINASE_CTER"/>
    <property type="match status" value="1"/>
</dbReference>
<evidence type="ECO:0000256" key="7">
    <source>
        <dbReference type="ARBA" id="ARBA00047899"/>
    </source>
</evidence>
<evidence type="ECO:0000259" key="11">
    <source>
        <dbReference type="PROSITE" id="PS50011"/>
    </source>
</evidence>
<dbReference type="SUPFAM" id="SSF56112">
    <property type="entry name" value="Protein kinase-like (PK-like)"/>
    <property type="match status" value="1"/>
</dbReference>
<feature type="region of interest" description="Disordered" evidence="10">
    <location>
        <begin position="384"/>
        <end position="516"/>
    </location>
</feature>
<evidence type="ECO:0000259" key="12">
    <source>
        <dbReference type="PROSITE" id="PS51285"/>
    </source>
</evidence>
<feature type="region of interest" description="Disordered" evidence="10">
    <location>
        <begin position="549"/>
        <end position="573"/>
    </location>
</feature>
<dbReference type="GO" id="GO:0004674">
    <property type="term" value="F:protein serine/threonine kinase activity"/>
    <property type="evidence" value="ECO:0007669"/>
    <property type="project" value="UniProtKB-KW"/>
</dbReference>
<dbReference type="OrthoDB" id="354826at2759"/>
<dbReference type="InterPro" id="IPR011009">
    <property type="entry name" value="Kinase-like_dom_sf"/>
</dbReference>
<dbReference type="FunFam" id="1.10.510.10:FF:000469">
    <property type="entry name" value="Serine/threonine-protein kinase 32B"/>
    <property type="match status" value="1"/>
</dbReference>
<feature type="domain" description="Protein kinase" evidence="11">
    <location>
        <begin position="20"/>
        <end position="293"/>
    </location>
</feature>
<keyword evidence="6 9" id="KW-0067">ATP-binding</keyword>
<feature type="binding site" evidence="9">
    <location>
        <position position="53"/>
    </location>
    <ligand>
        <name>ATP</name>
        <dbReference type="ChEBI" id="CHEBI:30616"/>
    </ligand>
</feature>
<evidence type="ECO:0000256" key="9">
    <source>
        <dbReference type="PROSITE-ProRule" id="PRU10141"/>
    </source>
</evidence>
<protein>
    <recommendedName>
        <fullName evidence="1">non-specific serine/threonine protein kinase</fullName>
        <ecNumber evidence="1">2.7.11.1</ecNumber>
    </recommendedName>
</protein>
<dbReference type="SMART" id="SM00220">
    <property type="entry name" value="S_TKc"/>
    <property type="match status" value="1"/>
</dbReference>
<dbReference type="EMBL" id="CP063410">
    <property type="protein sequence ID" value="QSZ36259.1"/>
    <property type="molecule type" value="Genomic_DNA"/>
</dbReference>
<keyword evidence="4 9" id="KW-0547">Nucleotide-binding</keyword>
<dbReference type="PROSITE" id="PS50011">
    <property type="entry name" value="PROTEIN_KINASE_DOM"/>
    <property type="match status" value="1"/>
</dbReference>
<evidence type="ECO:0000256" key="4">
    <source>
        <dbReference type="ARBA" id="ARBA00022741"/>
    </source>
</evidence>
<comment type="catalytic activity">
    <reaction evidence="8">
        <text>L-seryl-[protein] + ATP = O-phospho-L-seryl-[protein] + ADP + H(+)</text>
        <dbReference type="Rhea" id="RHEA:17989"/>
        <dbReference type="Rhea" id="RHEA-COMP:9863"/>
        <dbReference type="Rhea" id="RHEA-COMP:11604"/>
        <dbReference type="ChEBI" id="CHEBI:15378"/>
        <dbReference type="ChEBI" id="CHEBI:29999"/>
        <dbReference type="ChEBI" id="CHEBI:30616"/>
        <dbReference type="ChEBI" id="CHEBI:83421"/>
        <dbReference type="ChEBI" id="CHEBI:456216"/>
        <dbReference type="EC" id="2.7.11.1"/>
    </reaction>
</comment>
<dbReference type="Gene3D" id="3.30.200.20">
    <property type="entry name" value="Phosphorylase Kinase, domain 1"/>
    <property type="match status" value="1"/>
</dbReference>
<evidence type="ECO:0000313" key="14">
    <source>
        <dbReference type="Proteomes" id="UP000672032"/>
    </source>
</evidence>
<evidence type="ECO:0000256" key="8">
    <source>
        <dbReference type="ARBA" id="ARBA00048679"/>
    </source>
</evidence>
<reference evidence="13" key="1">
    <citation type="submission" date="2020-10" db="EMBL/GenBank/DDBJ databases">
        <title>Genome Sequence of Monilinia vaccinii-corymbosi Sheds Light on Mummy Berry Disease Infection of Blueberry and Mating Type.</title>
        <authorList>
            <person name="Yow A.G."/>
            <person name="Zhang Y."/>
            <person name="Bansal K."/>
            <person name="Eacker S.M."/>
            <person name="Sullivan S."/>
            <person name="Liachko I."/>
            <person name="Cubeta M.A."/>
            <person name="Rollins J.A."/>
            <person name="Ashrafi H."/>
        </authorList>
    </citation>
    <scope>NUCLEOTIDE SEQUENCE</scope>
    <source>
        <strain evidence="13">RL-1</strain>
    </source>
</reference>